<keyword evidence="5 8" id="KW-0472">Membrane</keyword>
<evidence type="ECO:0000313" key="9">
    <source>
        <dbReference type="Proteomes" id="UP000492821"/>
    </source>
</evidence>
<dbReference type="Pfam" id="PF03006">
    <property type="entry name" value="HlyIII"/>
    <property type="match status" value="1"/>
</dbReference>
<evidence type="ECO:0000256" key="1">
    <source>
        <dbReference type="ARBA" id="ARBA00004141"/>
    </source>
</evidence>
<feature type="transmembrane region" description="Helical" evidence="8">
    <location>
        <begin position="271"/>
        <end position="294"/>
    </location>
</feature>
<evidence type="ECO:0000313" key="10">
    <source>
        <dbReference type="WBParaSite" id="Pan_g8504.t1"/>
    </source>
</evidence>
<sequence length="442" mass="49989">MSVAFVLRMPLGQVRCDIPRNMGAILFKFSNAPHEAACRASFLAWPTAQTRLSAPIRDSGATIGQPRREGMMLRRSDESDATTMPTSACSTASNFSIAPTTAGDFPLTSVQSSKRSPTVLTAKSLQTASEPRELMLVEHTDVPQLLRRTHIRSGYRPLNQSVRYYLASAFKLHNEVVNFWTHLLPLAFIYARYIHPELFFEPQPRWQLLILYSGISILFVASSMTHLLHSRSQLDHVFWLLIDFSGILTFSLCVGIQRLSMRENSSAVFNYLYLSSLVFVSYLQYWSTSFLFVLKHSWKPRHLIRLITCLACGIWPYIPLASRYFYQSTETVDVGLTYHSNALFWLLLSGIFMGANIPECFAPGVFDYFCYGHQLFHLCVFMVTWNLCEAAHYDASLVDLSKSDGLYGVAMNTLLGNVLAVGATIWLLVECAKSKIDEKKHL</sequence>
<feature type="binding site" evidence="6">
    <location>
        <position position="226"/>
    </location>
    <ligand>
        <name>Zn(2+)</name>
        <dbReference type="ChEBI" id="CHEBI:29105"/>
    </ligand>
</feature>
<dbReference type="PANTHER" id="PTHR20855:SF92">
    <property type="entry name" value="PROGESTIN AND ADIPOQ RECEPTOR FAMILY MEMBER 3-LIKE"/>
    <property type="match status" value="1"/>
</dbReference>
<evidence type="ECO:0000256" key="4">
    <source>
        <dbReference type="ARBA" id="ARBA00022989"/>
    </source>
</evidence>
<dbReference type="GO" id="GO:0038023">
    <property type="term" value="F:signaling receptor activity"/>
    <property type="evidence" value="ECO:0007669"/>
    <property type="project" value="TreeGrafter"/>
</dbReference>
<comment type="similarity">
    <text evidence="2">Belongs to the ADIPOR family.</text>
</comment>
<feature type="transmembrane region" description="Helical" evidence="8">
    <location>
        <begin position="176"/>
        <end position="194"/>
    </location>
</feature>
<feature type="binding site" evidence="6">
    <location>
        <position position="373"/>
    </location>
    <ligand>
        <name>Zn(2+)</name>
        <dbReference type="ChEBI" id="CHEBI:29105"/>
    </ligand>
</feature>
<evidence type="ECO:0000256" key="6">
    <source>
        <dbReference type="PIRSR" id="PIRSR604254-1"/>
    </source>
</evidence>
<feature type="transmembrane region" description="Helical" evidence="8">
    <location>
        <begin position="206"/>
        <end position="225"/>
    </location>
</feature>
<dbReference type="InterPro" id="IPR004254">
    <property type="entry name" value="AdipoR/HlyIII-related"/>
</dbReference>
<feature type="compositionally biased region" description="Basic and acidic residues" evidence="7">
    <location>
        <begin position="66"/>
        <end position="78"/>
    </location>
</feature>
<evidence type="ECO:0000256" key="2">
    <source>
        <dbReference type="ARBA" id="ARBA00007018"/>
    </source>
</evidence>
<keyword evidence="4 8" id="KW-1133">Transmembrane helix</keyword>
<feature type="transmembrane region" description="Helical" evidence="8">
    <location>
        <begin position="407"/>
        <end position="429"/>
    </location>
</feature>
<reference evidence="9" key="1">
    <citation type="journal article" date="2013" name="Genetics">
        <title>The draft genome and transcriptome of Panagrellus redivivus are shaped by the harsh demands of a free-living lifestyle.</title>
        <authorList>
            <person name="Srinivasan J."/>
            <person name="Dillman A.R."/>
            <person name="Macchietto M.G."/>
            <person name="Heikkinen L."/>
            <person name="Lakso M."/>
            <person name="Fracchia K.M."/>
            <person name="Antoshechkin I."/>
            <person name="Mortazavi A."/>
            <person name="Wong G."/>
            <person name="Sternberg P.W."/>
        </authorList>
    </citation>
    <scope>NUCLEOTIDE SEQUENCE [LARGE SCALE GENOMIC DNA]</scope>
    <source>
        <strain evidence="9">MT8872</strain>
    </source>
</reference>
<protein>
    <submittedName>
        <fullName evidence="10">Progestin and adipoQ receptor family member 3</fullName>
    </submittedName>
</protein>
<evidence type="ECO:0000256" key="5">
    <source>
        <dbReference type="ARBA" id="ARBA00023136"/>
    </source>
</evidence>
<dbReference type="WBParaSite" id="Pan_g8504.t1">
    <property type="protein sequence ID" value="Pan_g8504.t1"/>
    <property type="gene ID" value="Pan_g8504"/>
</dbReference>
<keyword evidence="3 8" id="KW-0812">Transmembrane</keyword>
<dbReference type="AlphaFoldDB" id="A0A7E4W7D9"/>
<keyword evidence="9" id="KW-1185">Reference proteome</keyword>
<name>A0A7E4W7D9_PANRE</name>
<feature type="transmembrane region" description="Helical" evidence="8">
    <location>
        <begin position="306"/>
        <end position="326"/>
    </location>
</feature>
<dbReference type="GO" id="GO:0016020">
    <property type="term" value="C:membrane"/>
    <property type="evidence" value="ECO:0007669"/>
    <property type="project" value="UniProtKB-SubCell"/>
</dbReference>
<dbReference type="GO" id="GO:0046872">
    <property type="term" value="F:metal ion binding"/>
    <property type="evidence" value="ECO:0007669"/>
    <property type="project" value="UniProtKB-KW"/>
</dbReference>
<feature type="transmembrane region" description="Helical" evidence="8">
    <location>
        <begin position="237"/>
        <end position="259"/>
    </location>
</feature>
<dbReference type="PANTHER" id="PTHR20855">
    <property type="entry name" value="ADIPOR/PROGESTIN RECEPTOR-RELATED"/>
    <property type="match status" value="1"/>
</dbReference>
<comment type="subcellular location">
    <subcellularLocation>
        <location evidence="1">Membrane</location>
        <topology evidence="1">Multi-pass membrane protein</topology>
    </subcellularLocation>
</comment>
<feature type="transmembrane region" description="Helical" evidence="8">
    <location>
        <begin position="338"/>
        <end position="356"/>
    </location>
</feature>
<keyword evidence="6" id="KW-0862">Zinc</keyword>
<accession>A0A7E4W7D9</accession>
<dbReference type="Proteomes" id="UP000492821">
    <property type="component" value="Unassembled WGS sequence"/>
</dbReference>
<evidence type="ECO:0000256" key="7">
    <source>
        <dbReference type="SAM" id="MobiDB-lite"/>
    </source>
</evidence>
<organism evidence="9 10">
    <name type="scientific">Panagrellus redivivus</name>
    <name type="common">Microworm</name>
    <dbReference type="NCBI Taxonomy" id="6233"/>
    <lineage>
        <taxon>Eukaryota</taxon>
        <taxon>Metazoa</taxon>
        <taxon>Ecdysozoa</taxon>
        <taxon>Nematoda</taxon>
        <taxon>Chromadorea</taxon>
        <taxon>Rhabditida</taxon>
        <taxon>Tylenchina</taxon>
        <taxon>Panagrolaimomorpha</taxon>
        <taxon>Panagrolaimoidea</taxon>
        <taxon>Panagrolaimidae</taxon>
        <taxon>Panagrellus</taxon>
    </lineage>
</organism>
<proteinExistence type="inferred from homology"/>
<feature type="binding site" evidence="6">
    <location>
        <position position="377"/>
    </location>
    <ligand>
        <name>Zn(2+)</name>
        <dbReference type="ChEBI" id="CHEBI:29105"/>
    </ligand>
</feature>
<keyword evidence="6" id="KW-0479">Metal-binding</keyword>
<evidence type="ECO:0000256" key="8">
    <source>
        <dbReference type="SAM" id="Phobius"/>
    </source>
</evidence>
<feature type="region of interest" description="Disordered" evidence="7">
    <location>
        <begin position="58"/>
        <end position="88"/>
    </location>
</feature>
<evidence type="ECO:0000256" key="3">
    <source>
        <dbReference type="ARBA" id="ARBA00022692"/>
    </source>
</evidence>
<reference evidence="10" key="2">
    <citation type="submission" date="2020-10" db="UniProtKB">
        <authorList>
            <consortium name="WormBaseParasite"/>
        </authorList>
    </citation>
    <scope>IDENTIFICATION</scope>
</reference>